<organism evidence="1 2">
    <name type="scientific">Pristionchus mayeri</name>
    <dbReference type="NCBI Taxonomy" id="1317129"/>
    <lineage>
        <taxon>Eukaryota</taxon>
        <taxon>Metazoa</taxon>
        <taxon>Ecdysozoa</taxon>
        <taxon>Nematoda</taxon>
        <taxon>Chromadorea</taxon>
        <taxon>Rhabditida</taxon>
        <taxon>Rhabditina</taxon>
        <taxon>Diplogasteromorpha</taxon>
        <taxon>Diplogasteroidea</taxon>
        <taxon>Neodiplogasteridae</taxon>
        <taxon>Pristionchus</taxon>
    </lineage>
</organism>
<feature type="non-terminal residue" evidence="1">
    <location>
        <position position="86"/>
    </location>
</feature>
<comment type="caution">
    <text evidence="1">The sequence shown here is derived from an EMBL/GenBank/DDBJ whole genome shotgun (WGS) entry which is preliminary data.</text>
</comment>
<name>A0AAN5CSP6_9BILA</name>
<accession>A0AAN5CSP6</accession>
<protein>
    <submittedName>
        <fullName evidence="1">Uncharacterized protein</fullName>
    </submittedName>
</protein>
<sequence length="86" mass="10067">NTTVYLVQDVSQHDLLEVQRSSCRRLNLPPTACDWFLPCSGSPCPQASRSCDFKIPAKRHADPRFGPHLLLWRRFALEQQRYQLWL</sequence>
<dbReference type="EMBL" id="BTRK01000004">
    <property type="protein sequence ID" value="GMR49946.1"/>
    <property type="molecule type" value="Genomic_DNA"/>
</dbReference>
<gene>
    <name evidence="1" type="ORF">PMAYCL1PPCAC_20141</name>
</gene>
<reference evidence="2" key="1">
    <citation type="submission" date="2022-10" db="EMBL/GenBank/DDBJ databases">
        <title>Genome assembly of Pristionchus species.</title>
        <authorList>
            <person name="Yoshida K."/>
            <person name="Sommer R.J."/>
        </authorList>
    </citation>
    <scope>NUCLEOTIDE SEQUENCE [LARGE SCALE GENOMIC DNA]</scope>
    <source>
        <strain evidence="2">RS5460</strain>
    </source>
</reference>
<evidence type="ECO:0000313" key="2">
    <source>
        <dbReference type="Proteomes" id="UP001328107"/>
    </source>
</evidence>
<proteinExistence type="predicted"/>
<keyword evidence="2" id="KW-1185">Reference proteome</keyword>
<evidence type="ECO:0000313" key="1">
    <source>
        <dbReference type="EMBL" id="GMR49946.1"/>
    </source>
</evidence>
<feature type="non-terminal residue" evidence="1">
    <location>
        <position position="1"/>
    </location>
</feature>
<dbReference type="AlphaFoldDB" id="A0AAN5CSP6"/>
<dbReference type="Proteomes" id="UP001328107">
    <property type="component" value="Unassembled WGS sequence"/>
</dbReference>